<organism evidence="10 11">
    <name type="scientific">Parascedosporium putredinis</name>
    <dbReference type="NCBI Taxonomy" id="1442378"/>
    <lineage>
        <taxon>Eukaryota</taxon>
        <taxon>Fungi</taxon>
        <taxon>Dikarya</taxon>
        <taxon>Ascomycota</taxon>
        <taxon>Pezizomycotina</taxon>
        <taxon>Sordariomycetes</taxon>
        <taxon>Hypocreomycetidae</taxon>
        <taxon>Microascales</taxon>
        <taxon>Microascaceae</taxon>
        <taxon>Parascedosporium</taxon>
    </lineage>
</organism>
<dbReference type="SMART" id="SM00220">
    <property type="entry name" value="S_TKc"/>
    <property type="match status" value="1"/>
</dbReference>
<evidence type="ECO:0000256" key="2">
    <source>
        <dbReference type="ARBA" id="ARBA00022741"/>
    </source>
</evidence>
<feature type="domain" description="Protein kinase" evidence="9">
    <location>
        <begin position="76"/>
        <end position="315"/>
    </location>
</feature>
<evidence type="ECO:0000256" key="8">
    <source>
        <dbReference type="SAM" id="MobiDB-lite"/>
    </source>
</evidence>
<dbReference type="GO" id="GO:0004694">
    <property type="term" value="F:eukaryotic translation initiation factor 2alpha kinase activity"/>
    <property type="evidence" value="ECO:0007669"/>
    <property type="project" value="TreeGrafter"/>
</dbReference>
<dbReference type="PROSITE" id="PS50011">
    <property type="entry name" value="PROTEIN_KINASE_DOM"/>
    <property type="match status" value="1"/>
</dbReference>
<comment type="caution">
    <text evidence="10">The sequence shown here is derived from an EMBL/GenBank/DDBJ whole genome shotgun (WGS) entry which is preliminary data.</text>
</comment>
<dbReference type="InterPro" id="IPR008271">
    <property type="entry name" value="Ser/Thr_kinase_AS"/>
</dbReference>
<evidence type="ECO:0000256" key="1">
    <source>
        <dbReference type="ARBA" id="ARBA00022679"/>
    </source>
</evidence>
<dbReference type="SUPFAM" id="SSF56112">
    <property type="entry name" value="Protein kinase-like (PK-like)"/>
    <property type="match status" value="1"/>
</dbReference>
<evidence type="ECO:0000256" key="6">
    <source>
        <dbReference type="PROSITE-ProRule" id="PRU10141"/>
    </source>
</evidence>
<comment type="similarity">
    <text evidence="5">Belongs to the protein kinase superfamily. Ser/Thr protein kinase family. GCN2 subfamily.</text>
</comment>
<keyword evidence="3" id="KW-0418">Kinase</keyword>
<keyword evidence="2 6" id="KW-0547">Nucleotide-binding</keyword>
<dbReference type="OrthoDB" id="341578at2759"/>
<evidence type="ECO:0000313" key="10">
    <source>
        <dbReference type="EMBL" id="CAI4213800.1"/>
    </source>
</evidence>
<keyword evidence="4 6" id="KW-0067">ATP-binding</keyword>
<keyword evidence="1" id="KW-0808">Transferase</keyword>
<reference evidence="10" key="1">
    <citation type="submission" date="2022-11" db="EMBL/GenBank/DDBJ databases">
        <authorList>
            <person name="Scott C."/>
            <person name="Bruce N."/>
        </authorList>
    </citation>
    <scope>NUCLEOTIDE SEQUENCE</scope>
</reference>
<feature type="binding site" evidence="6">
    <location>
        <position position="105"/>
    </location>
    <ligand>
        <name>ATP</name>
        <dbReference type="ChEBI" id="CHEBI:30616"/>
    </ligand>
</feature>
<evidence type="ECO:0000256" key="7">
    <source>
        <dbReference type="RuleBase" id="RU000304"/>
    </source>
</evidence>
<protein>
    <recommendedName>
        <fullName evidence="9">Protein kinase domain-containing protein</fullName>
    </recommendedName>
</protein>
<dbReference type="PROSITE" id="PS00107">
    <property type="entry name" value="PROTEIN_KINASE_ATP"/>
    <property type="match status" value="1"/>
</dbReference>
<keyword evidence="7" id="KW-0723">Serine/threonine-protein kinase</keyword>
<dbReference type="InterPro" id="IPR000719">
    <property type="entry name" value="Prot_kinase_dom"/>
</dbReference>
<dbReference type="PROSITE" id="PS00108">
    <property type="entry name" value="PROTEIN_KINASE_ST"/>
    <property type="match status" value="1"/>
</dbReference>
<dbReference type="PANTHER" id="PTHR11042:SF136">
    <property type="entry name" value="EIF-2-ALPHA KINASE GCN2"/>
    <property type="match status" value="1"/>
</dbReference>
<proteinExistence type="inferred from homology"/>
<dbReference type="Gene3D" id="1.10.510.10">
    <property type="entry name" value="Transferase(Phosphotransferase) domain 1"/>
    <property type="match status" value="1"/>
</dbReference>
<evidence type="ECO:0000259" key="9">
    <source>
        <dbReference type="PROSITE" id="PS50011"/>
    </source>
</evidence>
<evidence type="ECO:0000256" key="3">
    <source>
        <dbReference type="ARBA" id="ARBA00022777"/>
    </source>
</evidence>
<evidence type="ECO:0000256" key="5">
    <source>
        <dbReference type="ARBA" id="ARBA00037982"/>
    </source>
</evidence>
<dbReference type="InterPro" id="IPR017441">
    <property type="entry name" value="Protein_kinase_ATP_BS"/>
</dbReference>
<dbReference type="InterPro" id="IPR050339">
    <property type="entry name" value="CC_SR_Kinase"/>
</dbReference>
<evidence type="ECO:0000313" key="11">
    <source>
        <dbReference type="Proteomes" id="UP000838763"/>
    </source>
</evidence>
<dbReference type="GO" id="GO:0005829">
    <property type="term" value="C:cytosol"/>
    <property type="evidence" value="ECO:0007669"/>
    <property type="project" value="TreeGrafter"/>
</dbReference>
<dbReference type="AlphaFoldDB" id="A0A9P1H1R4"/>
<keyword evidence="11" id="KW-1185">Reference proteome</keyword>
<feature type="compositionally biased region" description="Acidic residues" evidence="8">
    <location>
        <begin position="214"/>
        <end position="227"/>
    </location>
</feature>
<dbReference type="PANTHER" id="PTHR11042">
    <property type="entry name" value="EUKARYOTIC TRANSLATION INITIATION FACTOR 2-ALPHA KINASE EIF2-ALPHA KINASE -RELATED"/>
    <property type="match status" value="1"/>
</dbReference>
<dbReference type="EMBL" id="CALLCH030000009">
    <property type="protein sequence ID" value="CAI4213800.1"/>
    <property type="molecule type" value="Genomic_DNA"/>
</dbReference>
<feature type="compositionally biased region" description="Acidic residues" evidence="8">
    <location>
        <begin position="152"/>
        <end position="167"/>
    </location>
</feature>
<dbReference type="Pfam" id="PF00069">
    <property type="entry name" value="Pkinase"/>
    <property type="match status" value="2"/>
</dbReference>
<dbReference type="Proteomes" id="UP000838763">
    <property type="component" value="Unassembled WGS sequence"/>
</dbReference>
<feature type="region of interest" description="Disordered" evidence="8">
    <location>
        <begin position="148"/>
        <end position="240"/>
    </location>
</feature>
<name>A0A9P1H1R4_9PEZI</name>
<dbReference type="InterPro" id="IPR011009">
    <property type="entry name" value="Kinase-like_dom_sf"/>
</dbReference>
<gene>
    <name evidence="10" type="ORF">PPNO1_LOCUS3545</name>
</gene>
<accession>A0A9P1H1R4</accession>
<dbReference type="Gene3D" id="3.30.200.20">
    <property type="entry name" value="Phosphorylase Kinase, domain 1"/>
    <property type="match status" value="1"/>
</dbReference>
<dbReference type="GO" id="GO:1990625">
    <property type="term" value="P:negative regulation of cytoplasmic translational initiation in response to stress"/>
    <property type="evidence" value="ECO:0007669"/>
    <property type="project" value="TreeGrafter"/>
</dbReference>
<evidence type="ECO:0000256" key="4">
    <source>
        <dbReference type="ARBA" id="ARBA00022840"/>
    </source>
</evidence>
<sequence length="315" mass="35012">MMTGFFDPDPKRRPKAFDLGCTEFLTTDAPIFTSGGLVTQRSRLQSFSSAIQQLPPRIGLENTKELKYAGRYEAEFIEEGRLGKGGFGQVVKARKKLDGGVFAIKIIRVSTKSTLTEVLKEVALISKLNHPAVVRYYDAWVDTVADSAAVSDSDDDDEELSDAETEGTTDSGPSPMAPSGGLDFMSSSGYPEIEFGYDTGEEDEDGQNGNGMTEETEESEEATDEQMDSTSPNQLRHVRSHEPAQRILYISMEYCDRRTLRDLVNGDLYKSTTEIWRLFRQILSGLRHIHSLSIVHRDLKPENILITQGLKGKIA</sequence>
<dbReference type="GO" id="GO:0005524">
    <property type="term" value="F:ATP binding"/>
    <property type="evidence" value="ECO:0007669"/>
    <property type="project" value="UniProtKB-UniRule"/>
</dbReference>
<dbReference type="GO" id="GO:0005634">
    <property type="term" value="C:nucleus"/>
    <property type="evidence" value="ECO:0007669"/>
    <property type="project" value="TreeGrafter"/>
</dbReference>